<name>A0A418SHH7_9RHOB</name>
<evidence type="ECO:0000313" key="2">
    <source>
        <dbReference type="Proteomes" id="UP000283786"/>
    </source>
</evidence>
<dbReference type="InterPro" id="IPR001789">
    <property type="entry name" value="Sig_transdc_resp-reg_receiver"/>
</dbReference>
<protein>
    <submittedName>
        <fullName evidence="1">Uncharacterized protein</fullName>
    </submittedName>
</protein>
<proteinExistence type="predicted"/>
<dbReference type="KEGG" id="palw:PSAL_017480"/>
<dbReference type="SUPFAM" id="SSF52172">
    <property type="entry name" value="CheY-like"/>
    <property type="match status" value="1"/>
</dbReference>
<dbReference type="PROSITE" id="PS50110">
    <property type="entry name" value="RESPONSE_REGULATORY"/>
    <property type="match status" value="1"/>
</dbReference>
<dbReference type="EMBL" id="CP060436">
    <property type="protein sequence ID" value="QPM90509.1"/>
    <property type="molecule type" value="Genomic_DNA"/>
</dbReference>
<dbReference type="InterPro" id="IPR011006">
    <property type="entry name" value="CheY-like_superfamily"/>
</dbReference>
<dbReference type="GO" id="GO:0000160">
    <property type="term" value="P:phosphorelay signal transduction system"/>
    <property type="evidence" value="ECO:0007669"/>
    <property type="project" value="InterPro"/>
</dbReference>
<dbReference type="AlphaFoldDB" id="A0A418SHH7"/>
<evidence type="ECO:0000313" key="1">
    <source>
        <dbReference type="EMBL" id="QPM90509.1"/>
    </source>
</evidence>
<dbReference type="Proteomes" id="UP000283786">
    <property type="component" value="Chromosome"/>
</dbReference>
<dbReference type="OrthoDB" id="582170at2"/>
<organism evidence="1 2">
    <name type="scientific">Pseudooceanicola algae</name>
    <dbReference type="NCBI Taxonomy" id="1537215"/>
    <lineage>
        <taxon>Bacteria</taxon>
        <taxon>Pseudomonadati</taxon>
        <taxon>Pseudomonadota</taxon>
        <taxon>Alphaproteobacteria</taxon>
        <taxon>Rhodobacterales</taxon>
        <taxon>Paracoccaceae</taxon>
        <taxon>Pseudooceanicola</taxon>
    </lineage>
</organism>
<reference evidence="1 2" key="1">
    <citation type="submission" date="2020-08" db="EMBL/GenBank/DDBJ databases">
        <title>Genome sequence of Rhodobacteraceae bacterium Lw-13e.</title>
        <authorList>
            <person name="Poehlein A."/>
            <person name="Wolter L."/>
            <person name="Daniel R."/>
            <person name="Brinkhoff T."/>
        </authorList>
    </citation>
    <scope>NUCLEOTIDE SEQUENCE [LARGE SCALE GENOMIC DNA]</scope>
    <source>
        <strain evidence="1 2">Lw-13e</strain>
    </source>
</reference>
<accession>A0A418SHH7</accession>
<gene>
    <name evidence="1" type="ORF">PSAL_017480</name>
</gene>
<keyword evidence="2" id="KW-1185">Reference proteome</keyword>
<sequence>MPMSKFKGRTILIVEDDYLVALDMAEGLTEAGAVVCGPVATVEDAIREIESRAHLDAALLDVNIRGSYVYPVADVLRQRQVPFLFLTGYDAASIDPSYAEIPRCEKPIDFASISNALFLRT</sequence>
<dbReference type="Gene3D" id="3.40.50.2300">
    <property type="match status" value="1"/>
</dbReference>